<dbReference type="OMA" id="EGANVYW"/>
<dbReference type="Proteomes" id="UP000075243">
    <property type="component" value="Chromosome 1"/>
</dbReference>
<dbReference type="Gene3D" id="3.10.450.50">
    <property type="match status" value="1"/>
</dbReference>
<dbReference type="EMBL" id="CM003603">
    <property type="protein sequence ID" value="KYP76182.1"/>
    <property type="molecule type" value="Genomic_DNA"/>
</dbReference>
<proteinExistence type="predicted"/>
<gene>
    <name evidence="1" type="ORF">KK1_020410</name>
</gene>
<evidence type="ECO:0000313" key="2">
    <source>
        <dbReference type="Proteomes" id="UP000075243"/>
    </source>
</evidence>
<dbReference type="STRING" id="3821.A0A151UA72"/>
<dbReference type="InterPro" id="IPR032710">
    <property type="entry name" value="NTF2-like_dom_sf"/>
</dbReference>
<dbReference type="SUPFAM" id="SSF54427">
    <property type="entry name" value="NTF2-like"/>
    <property type="match status" value="1"/>
</dbReference>
<name>A0A151UA72_CAJCA</name>
<dbReference type="PANTHER" id="PTHR33703:SF14">
    <property type="entry name" value="WOUND-INDUCED PROTEIN, WUN1-RELATED"/>
    <property type="match status" value="1"/>
</dbReference>
<organism evidence="1 2">
    <name type="scientific">Cajanus cajan</name>
    <name type="common">Pigeon pea</name>
    <name type="synonym">Cajanus indicus</name>
    <dbReference type="NCBI Taxonomy" id="3821"/>
    <lineage>
        <taxon>Eukaryota</taxon>
        <taxon>Viridiplantae</taxon>
        <taxon>Streptophyta</taxon>
        <taxon>Embryophyta</taxon>
        <taxon>Tracheophyta</taxon>
        <taxon>Spermatophyta</taxon>
        <taxon>Magnoliopsida</taxon>
        <taxon>eudicotyledons</taxon>
        <taxon>Gunneridae</taxon>
        <taxon>Pentapetalae</taxon>
        <taxon>rosids</taxon>
        <taxon>fabids</taxon>
        <taxon>Fabales</taxon>
        <taxon>Fabaceae</taxon>
        <taxon>Papilionoideae</taxon>
        <taxon>50 kb inversion clade</taxon>
        <taxon>NPAAA clade</taxon>
        <taxon>indigoferoid/millettioid clade</taxon>
        <taxon>Phaseoleae</taxon>
        <taxon>Cajanus</taxon>
    </lineage>
</organism>
<accession>A0A151UA72</accession>
<evidence type="ECO:0000313" key="1">
    <source>
        <dbReference type="EMBL" id="KYP76182.1"/>
    </source>
</evidence>
<dbReference type="InterPro" id="IPR009798">
    <property type="entry name" value="Wun1-like"/>
</dbReference>
<reference evidence="1 2" key="1">
    <citation type="journal article" date="2012" name="Nat. Biotechnol.">
        <title>Draft genome sequence of pigeonpea (Cajanus cajan), an orphan legume crop of resource-poor farmers.</title>
        <authorList>
            <person name="Varshney R.K."/>
            <person name="Chen W."/>
            <person name="Li Y."/>
            <person name="Bharti A.K."/>
            <person name="Saxena R.K."/>
            <person name="Schlueter J.A."/>
            <person name="Donoghue M.T."/>
            <person name="Azam S."/>
            <person name="Fan G."/>
            <person name="Whaley A.M."/>
            <person name="Farmer A.D."/>
            <person name="Sheridan J."/>
            <person name="Iwata A."/>
            <person name="Tuteja R."/>
            <person name="Penmetsa R.V."/>
            <person name="Wu W."/>
            <person name="Upadhyaya H.D."/>
            <person name="Yang S.P."/>
            <person name="Shah T."/>
            <person name="Saxena K.B."/>
            <person name="Michael T."/>
            <person name="McCombie W.R."/>
            <person name="Yang B."/>
            <person name="Zhang G."/>
            <person name="Yang H."/>
            <person name="Wang J."/>
            <person name="Spillane C."/>
            <person name="Cook D.R."/>
            <person name="May G.D."/>
            <person name="Xu X."/>
            <person name="Jackson S.A."/>
        </authorList>
    </citation>
    <scope>NUCLEOTIDE SEQUENCE [LARGE SCALE GENOMIC DNA]</scope>
    <source>
        <strain evidence="2">cv. Asha</strain>
    </source>
</reference>
<dbReference type="AlphaFoldDB" id="A0A151UA72"/>
<dbReference type="PANTHER" id="PTHR33703">
    <property type="entry name" value="OS07G0691300 PROTEIN"/>
    <property type="match status" value="1"/>
</dbReference>
<dbReference type="Gramene" id="C.cajan_19827.t">
    <property type="protein sequence ID" value="C.cajan_19827.t.cds1"/>
    <property type="gene ID" value="C.cajan_19827"/>
</dbReference>
<protein>
    <submittedName>
        <fullName evidence="1">Wound-induced protein 1</fullName>
    </submittedName>
</protein>
<dbReference type="Pfam" id="PF07107">
    <property type="entry name" value="WI12"/>
    <property type="match status" value="1"/>
</dbReference>
<sequence length="97" mass="11387">MMRALTGESTDKGFKFRPRRIRAVGERVMVEGWEGAREYWVHVWRLKQGIVAQLREYFNTSLTVVLRVSEDGDEARVWRSNPKVRARRSLPELVLSI</sequence>
<keyword evidence="2" id="KW-1185">Reference proteome</keyword>